<sequence length="130" mass="14795">MHLSDQMKHYENYSDMVVGLKKELSNLEHQLLQKDAAVASPEHKAQVSPLSFQLESAAHEASCEGTLKAIEPPQKQHSYGRNEGAWMKDPAASDDRIYVANYYYGNSLLEFRNLENFKQGSTQDKFIVLF</sequence>
<dbReference type="OrthoDB" id="8626508at2759"/>
<evidence type="ECO:0000259" key="4">
    <source>
        <dbReference type="PROSITE" id="PS51132"/>
    </source>
</evidence>
<dbReference type="Pfam" id="PF02191">
    <property type="entry name" value="OLF"/>
    <property type="match status" value="1"/>
</dbReference>
<comment type="caution">
    <text evidence="5">The sequence shown here is derived from an EMBL/GenBank/DDBJ whole genome shotgun (WGS) entry which is preliminary data.</text>
</comment>
<dbReference type="Proteomes" id="UP000018936">
    <property type="component" value="Unassembled WGS sequence"/>
</dbReference>
<comment type="caution">
    <text evidence="3">Lacks conserved residue(s) required for the propagation of feature annotation.</text>
</comment>
<dbReference type="AlphaFoldDB" id="V8NNW9"/>
<proteinExistence type="predicted"/>
<keyword evidence="2" id="KW-0964">Secreted</keyword>
<dbReference type="PROSITE" id="PS51132">
    <property type="entry name" value="OLF"/>
    <property type="match status" value="1"/>
</dbReference>
<protein>
    <recommendedName>
        <fullName evidence="4">Olfactomedin-like domain-containing protein</fullName>
    </recommendedName>
</protein>
<dbReference type="PANTHER" id="PTHR23192:SF29">
    <property type="entry name" value="OLFACTOMEDIN-LIKE PROTEIN 2A"/>
    <property type="match status" value="1"/>
</dbReference>
<evidence type="ECO:0000256" key="2">
    <source>
        <dbReference type="ARBA" id="ARBA00022525"/>
    </source>
</evidence>
<evidence type="ECO:0000256" key="3">
    <source>
        <dbReference type="PROSITE-ProRule" id="PRU00446"/>
    </source>
</evidence>
<reference evidence="5 6" key="1">
    <citation type="journal article" date="2013" name="Proc. Natl. Acad. Sci. U.S.A.">
        <title>The king cobra genome reveals dynamic gene evolution and adaptation in the snake venom system.</title>
        <authorList>
            <person name="Vonk F.J."/>
            <person name="Casewell N.R."/>
            <person name="Henkel C.V."/>
            <person name="Heimberg A.M."/>
            <person name="Jansen H.J."/>
            <person name="McCleary R.J."/>
            <person name="Kerkkamp H.M."/>
            <person name="Vos R.A."/>
            <person name="Guerreiro I."/>
            <person name="Calvete J.J."/>
            <person name="Wuster W."/>
            <person name="Woods A.E."/>
            <person name="Logan J.M."/>
            <person name="Harrison R.A."/>
            <person name="Castoe T.A."/>
            <person name="de Koning A.P."/>
            <person name="Pollock D.D."/>
            <person name="Yandell M."/>
            <person name="Calderon D."/>
            <person name="Renjifo C."/>
            <person name="Currier R.B."/>
            <person name="Salgado D."/>
            <person name="Pla D."/>
            <person name="Sanz L."/>
            <person name="Hyder A.S."/>
            <person name="Ribeiro J.M."/>
            <person name="Arntzen J.W."/>
            <person name="van den Thillart G.E."/>
            <person name="Boetzer M."/>
            <person name="Pirovano W."/>
            <person name="Dirks R.P."/>
            <person name="Spaink H.P."/>
            <person name="Duboule D."/>
            <person name="McGlinn E."/>
            <person name="Kini R.M."/>
            <person name="Richardson M.K."/>
        </authorList>
    </citation>
    <scope>NUCLEOTIDE SEQUENCE</scope>
    <source>
        <tissue evidence="5">Blood</tissue>
    </source>
</reference>
<dbReference type="InterPro" id="IPR050605">
    <property type="entry name" value="Olfactomedin-like_domain"/>
</dbReference>
<dbReference type="GO" id="GO:0007165">
    <property type="term" value="P:signal transduction"/>
    <property type="evidence" value="ECO:0007669"/>
    <property type="project" value="TreeGrafter"/>
</dbReference>
<dbReference type="InterPro" id="IPR003112">
    <property type="entry name" value="Olfac-like_dom"/>
</dbReference>
<evidence type="ECO:0000256" key="1">
    <source>
        <dbReference type="ARBA" id="ARBA00004613"/>
    </source>
</evidence>
<feature type="domain" description="Olfactomedin-like" evidence="4">
    <location>
        <begin position="62"/>
        <end position="130"/>
    </location>
</feature>
<comment type="subcellular location">
    <subcellularLocation>
        <location evidence="1">Secreted</location>
    </subcellularLocation>
</comment>
<dbReference type="EMBL" id="AZIM01002634">
    <property type="protein sequence ID" value="ETE63651.1"/>
    <property type="molecule type" value="Genomic_DNA"/>
</dbReference>
<evidence type="ECO:0000313" key="6">
    <source>
        <dbReference type="Proteomes" id="UP000018936"/>
    </source>
</evidence>
<keyword evidence="6" id="KW-1185">Reference proteome</keyword>
<gene>
    <name evidence="5" type="ORF">L345_10582</name>
</gene>
<accession>V8NNW9</accession>
<dbReference type="PANTHER" id="PTHR23192">
    <property type="entry name" value="OLFACTOMEDIN-RELATED"/>
    <property type="match status" value="1"/>
</dbReference>
<organism evidence="5 6">
    <name type="scientific">Ophiophagus hannah</name>
    <name type="common">King cobra</name>
    <name type="synonym">Naja hannah</name>
    <dbReference type="NCBI Taxonomy" id="8665"/>
    <lineage>
        <taxon>Eukaryota</taxon>
        <taxon>Metazoa</taxon>
        <taxon>Chordata</taxon>
        <taxon>Craniata</taxon>
        <taxon>Vertebrata</taxon>
        <taxon>Euteleostomi</taxon>
        <taxon>Lepidosauria</taxon>
        <taxon>Squamata</taxon>
        <taxon>Bifurcata</taxon>
        <taxon>Unidentata</taxon>
        <taxon>Episquamata</taxon>
        <taxon>Toxicofera</taxon>
        <taxon>Serpentes</taxon>
        <taxon>Colubroidea</taxon>
        <taxon>Elapidae</taxon>
        <taxon>Elapinae</taxon>
        <taxon>Ophiophagus</taxon>
    </lineage>
</organism>
<name>V8NNW9_OPHHA</name>
<dbReference type="GO" id="GO:0005615">
    <property type="term" value="C:extracellular space"/>
    <property type="evidence" value="ECO:0007669"/>
    <property type="project" value="TreeGrafter"/>
</dbReference>
<evidence type="ECO:0000313" key="5">
    <source>
        <dbReference type="EMBL" id="ETE63651.1"/>
    </source>
</evidence>